<evidence type="ECO:0000313" key="3">
    <source>
        <dbReference type="Proteomes" id="UP001233535"/>
    </source>
</evidence>
<dbReference type="Proteomes" id="UP001233535">
    <property type="component" value="Unassembled WGS sequence"/>
</dbReference>
<sequence>MRWSLPFAAVMSLSAFLPWSIAQAAEKTYVPIEERLSDEQMQATGLDTLRPDQLALLNRLLSEDRAEVARAVEAEVVAKQAQDSAGRRPERVERQAVTGTIAGELRRWATGQTVQLDNGQRWRVIQGDVYFSSPVTNPKVTIAPGFLGAWWMRMEDDTPAVKVQRVD</sequence>
<dbReference type="RefSeq" id="WP_309262590.1">
    <property type="nucleotide sequence ID" value="NZ_JARUHG010000003.1"/>
</dbReference>
<reference evidence="2 3" key="1">
    <citation type="submission" date="2023-04" db="EMBL/GenBank/DDBJ databases">
        <title>Lysobacter sp. strain UC isolated from soil sample.</title>
        <authorList>
            <person name="Choksket S."/>
            <person name="Harshvardhan F."/>
            <person name="Rana R."/>
            <person name="Patil P.B."/>
            <person name="Korpole S."/>
        </authorList>
    </citation>
    <scope>NUCLEOTIDE SEQUENCE [LARGE SCALE GENOMIC DNA]</scope>
    <source>
        <strain evidence="2 3">UC</strain>
    </source>
</reference>
<gene>
    <name evidence="2" type="ORF">P8609_10720</name>
</gene>
<keyword evidence="1" id="KW-0732">Signal</keyword>
<organism evidence="2 3">
    <name type="scientific">Lysobacter arvi</name>
    <dbReference type="NCBI Taxonomy" id="3038776"/>
    <lineage>
        <taxon>Bacteria</taxon>
        <taxon>Pseudomonadati</taxon>
        <taxon>Pseudomonadota</taxon>
        <taxon>Gammaproteobacteria</taxon>
        <taxon>Lysobacterales</taxon>
        <taxon>Lysobacteraceae</taxon>
        <taxon>Lysobacter</taxon>
    </lineage>
</organism>
<dbReference type="EMBL" id="JARUHG010000003">
    <property type="protein sequence ID" value="MDR0183434.1"/>
    <property type="molecule type" value="Genomic_DNA"/>
</dbReference>
<evidence type="ECO:0000256" key="1">
    <source>
        <dbReference type="SAM" id="SignalP"/>
    </source>
</evidence>
<proteinExistence type="predicted"/>
<name>A0ABU1CE09_9GAMM</name>
<keyword evidence="3" id="KW-1185">Reference proteome</keyword>
<protein>
    <recommendedName>
        <fullName evidence="4">Secreted protein</fullName>
    </recommendedName>
</protein>
<evidence type="ECO:0000313" key="2">
    <source>
        <dbReference type="EMBL" id="MDR0183434.1"/>
    </source>
</evidence>
<feature type="chain" id="PRO_5047257790" description="Secreted protein" evidence="1">
    <location>
        <begin position="25"/>
        <end position="167"/>
    </location>
</feature>
<evidence type="ECO:0008006" key="4">
    <source>
        <dbReference type="Google" id="ProtNLM"/>
    </source>
</evidence>
<feature type="signal peptide" evidence="1">
    <location>
        <begin position="1"/>
        <end position="24"/>
    </location>
</feature>
<comment type="caution">
    <text evidence="2">The sequence shown here is derived from an EMBL/GenBank/DDBJ whole genome shotgun (WGS) entry which is preliminary data.</text>
</comment>
<accession>A0ABU1CE09</accession>